<dbReference type="STRING" id="34475.A0A4Y9XPX3"/>
<sequence length="539" mass="59607">MLDAVADHRPPGPPGAPDVFSPDQVMDVEREMARDERTSAMIMSQLDGALGKVAELLKMLSIHAEYSPRIHANAAIIAATLLNTAERDQATPRPTERRERTPPTTSTPDHLKEIANALAKVTSRLDAIEAKVTTTKTPPAAASPTPTANARRTTNNKATTPPTTKAPKTNVATTKPITPTPKAVKAAVVRTVVNPTPTNPLAAHHPSRLIVEIKDGPGPNDRPKEVEIVRHINEVLQSSGAGKIRVVNVKFNDQNNCIIFTRADQSAAELAPHADSFIEFFAGRRPTRVRPDRPWYKVQLNGVPTRVDWTREIATPEKLHEELKINNPAYEEMEILALPRWMRHESDLMGLLRSSVVIALANEADADHLVKEVKFLAIAGHFAEAKRYADKPPVMQCSRCWAFGHTRSRCKKEVLCRICSGPHPEEKHVCTTCTEKDPDNQNMEDCMHHLKCVNCKYDHTANFRNCPVRLRQVGTSRSQPSKQTGGAQTHGAWKETKNKDRKAAPRPSQAARKTTATEDATSGKTAHVPKHIPTYFNIK</sequence>
<dbReference type="EMBL" id="SEKV01001194">
    <property type="protein sequence ID" value="TFY51407.1"/>
    <property type="molecule type" value="Genomic_DNA"/>
</dbReference>
<accession>A0A4Y9XPX3</accession>
<feature type="region of interest" description="Disordered" evidence="1">
    <location>
        <begin position="133"/>
        <end position="177"/>
    </location>
</feature>
<dbReference type="Proteomes" id="UP000298390">
    <property type="component" value="Unassembled WGS sequence"/>
</dbReference>
<proteinExistence type="predicted"/>
<feature type="compositionally biased region" description="Basic and acidic residues" evidence="1">
    <location>
        <begin position="85"/>
        <end position="101"/>
    </location>
</feature>
<name>A0A4Y9XPX3_9APHY</name>
<organism evidence="2 3">
    <name type="scientific">Rhodofomes roseus</name>
    <dbReference type="NCBI Taxonomy" id="34475"/>
    <lineage>
        <taxon>Eukaryota</taxon>
        <taxon>Fungi</taxon>
        <taxon>Dikarya</taxon>
        <taxon>Basidiomycota</taxon>
        <taxon>Agaricomycotina</taxon>
        <taxon>Agaricomycetes</taxon>
        <taxon>Polyporales</taxon>
        <taxon>Rhodofomes</taxon>
    </lineage>
</organism>
<evidence type="ECO:0008006" key="4">
    <source>
        <dbReference type="Google" id="ProtNLM"/>
    </source>
</evidence>
<reference evidence="2 3" key="1">
    <citation type="submission" date="2019-01" db="EMBL/GenBank/DDBJ databases">
        <title>Genome sequencing of the rare red list fungi Fomitopsis rosea.</title>
        <authorList>
            <person name="Buettner E."/>
            <person name="Kellner H."/>
        </authorList>
    </citation>
    <scope>NUCLEOTIDE SEQUENCE [LARGE SCALE GENOMIC DNA]</scope>
    <source>
        <strain evidence="2 3">DSM 105464</strain>
    </source>
</reference>
<feature type="compositionally biased region" description="Polar residues" evidence="1">
    <location>
        <begin position="511"/>
        <end position="524"/>
    </location>
</feature>
<feature type="region of interest" description="Disordered" evidence="1">
    <location>
        <begin position="85"/>
        <end position="111"/>
    </location>
</feature>
<feature type="region of interest" description="Disordered" evidence="1">
    <location>
        <begin position="1"/>
        <end position="22"/>
    </location>
</feature>
<evidence type="ECO:0000256" key="1">
    <source>
        <dbReference type="SAM" id="MobiDB-lite"/>
    </source>
</evidence>
<dbReference type="AlphaFoldDB" id="A0A4Y9XPX3"/>
<evidence type="ECO:0000313" key="2">
    <source>
        <dbReference type="EMBL" id="TFY51407.1"/>
    </source>
</evidence>
<comment type="caution">
    <text evidence="2">The sequence shown here is derived from an EMBL/GenBank/DDBJ whole genome shotgun (WGS) entry which is preliminary data.</text>
</comment>
<feature type="compositionally biased region" description="Polar residues" evidence="1">
    <location>
        <begin position="474"/>
        <end position="487"/>
    </location>
</feature>
<feature type="compositionally biased region" description="Basic and acidic residues" evidence="1">
    <location>
        <begin position="492"/>
        <end position="503"/>
    </location>
</feature>
<feature type="compositionally biased region" description="Basic and acidic residues" evidence="1">
    <location>
        <begin position="1"/>
        <end position="10"/>
    </location>
</feature>
<feature type="region of interest" description="Disordered" evidence="1">
    <location>
        <begin position="474"/>
        <end position="539"/>
    </location>
</feature>
<evidence type="ECO:0000313" key="3">
    <source>
        <dbReference type="Proteomes" id="UP000298390"/>
    </source>
</evidence>
<gene>
    <name evidence="2" type="ORF">EVJ58_g10584</name>
</gene>
<protein>
    <recommendedName>
        <fullName evidence="4">Gag-like protein</fullName>
    </recommendedName>
</protein>